<evidence type="ECO:0000259" key="1">
    <source>
        <dbReference type="PROSITE" id="PS50902"/>
    </source>
</evidence>
<gene>
    <name evidence="2" type="primary">wrbA</name>
    <name evidence="2" type="ORF">SPHINGO8BC_60159</name>
</gene>
<reference evidence="2 3" key="1">
    <citation type="submission" date="2019-10" db="EMBL/GenBank/DDBJ databases">
        <authorList>
            <person name="Karimi E."/>
        </authorList>
    </citation>
    <scope>NUCLEOTIDE SEQUENCE [LARGE SCALE GENOMIC DNA]</scope>
    <source>
        <strain evidence="2">Sphingobacterium sp. 8BC</strain>
    </source>
</reference>
<dbReference type="GO" id="GO:0016020">
    <property type="term" value="C:membrane"/>
    <property type="evidence" value="ECO:0007669"/>
    <property type="project" value="TreeGrafter"/>
</dbReference>
<dbReference type="EMBL" id="CABWMV010000025">
    <property type="protein sequence ID" value="VXD04148.1"/>
    <property type="molecule type" value="Genomic_DNA"/>
</dbReference>
<organism evidence="2 3">
    <name type="scientific">Sphingobacterium multivorum</name>
    <dbReference type="NCBI Taxonomy" id="28454"/>
    <lineage>
        <taxon>Bacteria</taxon>
        <taxon>Pseudomonadati</taxon>
        <taxon>Bacteroidota</taxon>
        <taxon>Sphingobacteriia</taxon>
        <taxon>Sphingobacteriales</taxon>
        <taxon>Sphingobacteriaceae</taxon>
        <taxon>Sphingobacterium</taxon>
    </lineage>
</organism>
<dbReference type="PANTHER" id="PTHR30546">
    <property type="entry name" value="FLAVODOXIN-RELATED PROTEIN WRBA-RELATED"/>
    <property type="match status" value="1"/>
</dbReference>
<dbReference type="AlphaFoldDB" id="A0A654DI66"/>
<dbReference type="Proteomes" id="UP000432350">
    <property type="component" value="Unassembled WGS sequence"/>
</dbReference>
<dbReference type="PANTHER" id="PTHR30546:SF23">
    <property type="entry name" value="FLAVOPROTEIN-LIKE PROTEIN YCP4-RELATED"/>
    <property type="match status" value="1"/>
</dbReference>
<dbReference type="PROSITE" id="PS50902">
    <property type="entry name" value="FLAVODOXIN_LIKE"/>
    <property type="match status" value="1"/>
</dbReference>
<dbReference type="GO" id="GO:0003955">
    <property type="term" value="F:NAD(P)H dehydrogenase (quinone) activity"/>
    <property type="evidence" value="ECO:0007669"/>
    <property type="project" value="TreeGrafter"/>
</dbReference>
<evidence type="ECO:0000313" key="2">
    <source>
        <dbReference type="EMBL" id="VXD04148.1"/>
    </source>
</evidence>
<sequence length="123" mass="13375">MMITLSTQSMAQKKDVNVLVLIYSDNGGTLELAKEFAKGLEKNSNVRSVIKQVKNSDHPILKTIPVASMEELSSYDGIAFGSPVYFGNISTGMSEFFSKTTDLWAKHALEGMPASVFIIPSIA</sequence>
<evidence type="ECO:0000313" key="3">
    <source>
        <dbReference type="Proteomes" id="UP000432350"/>
    </source>
</evidence>
<feature type="domain" description="Flavodoxin-like" evidence="1">
    <location>
        <begin position="18"/>
        <end position="123"/>
    </location>
</feature>
<protein>
    <submittedName>
        <fullName evidence="2">Trp repressor-binding protein</fullName>
    </submittedName>
</protein>
<dbReference type="GO" id="GO:0010181">
    <property type="term" value="F:FMN binding"/>
    <property type="evidence" value="ECO:0007669"/>
    <property type="project" value="InterPro"/>
</dbReference>
<name>A0A654DI66_SPHMU</name>
<dbReference type="InterPro" id="IPR008254">
    <property type="entry name" value="Flavodoxin/NO_synth"/>
</dbReference>
<proteinExistence type="predicted"/>
<dbReference type="InterPro" id="IPR029039">
    <property type="entry name" value="Flavoprotein-like_sf"/>
</dbReference>
<dbReference type="Gene3D" id="3.40.50.360">
    <property type="match status" value="1"/>
</dbReference>
<dbReference type="SUPFAM" id="SSF52218">
    <property type="entry name" value="Flavoproteins"/>
    <property type="match status" value="1"/>
</dbReference>
<accession>A0A654DI66</accession>